<dbReference type="FunFam" id="3.40.50.970:FF:000027">
    <property type="entry name" value="2-hydroxyacyl-CoA lyase 1"/>
    <property type="match status" value="1"/>
</dbReference>
<proteinExistence type="inferred from homology"/>
<keyword evidence="7" id="KW-0597">Phosphoprotein</keyword>
<keyword evidence="9" id="KW-0276">Fatty acid metabolism</keyword>
<sequence length="1548" mass="171375">MVMEEDGTPCELCAAKGINSRVRWHQMTLEEAIYFCDNPECSDLINLSDVNSVIISRNSENCLPTSPIKNLPICPLPENCDISSNQIDTELTQRISDDTLPISDSYRYTMELNNLLVDVMHSNESSPQKADNGNASIPQNAKQTETNFTILNPIQQVASTNAIPTTNSVSVITTNALLSQPLIANNPQYIIVQSMPATSLPNCGELKLPKDLILSVLPAISPGPSVKRFPQWFNKDNLCWLDVTLNLLIHNTFIKKELMSLEDSSIVKTVITAYEELVSTVNSTAYKDEAALKTVVGNSPNKVENVFVDKISVALEQIRDKTFDYLKAKLGCLRGQEESPIFALPHLLQADVLQKNVLHHCIFEFECDQCKFRETRSAQKLVLTLPRVSPDFTVLNAVIMAPCSACKTQNQKRKVKFEKLPNCLIMHFVNGLPTSDILQYDFIFKSLQYKVTAVVQYKQNPNHFIVWIRNVTDNLWMECDDLKLGPSFFYYKAPIITDGSECHLLVWEYVPSEATPELDKVEKCAESVTKKLEERLVDHLFDHLYIVLNRPPDPTTLNLRVPTGINLSSLVSLSPVVSGTLQTSPSKKRVPIYSTSSSSNRKMPHQIPQNNNTPIRNPMESFQKPTARNLFNTFSQSQPTKQDDDANNTTISSLNISEITLLISTKCGSKSASPAKPMTLNCESAIQILRTINKPVTLVVSEEKNSLTEKTASTIHKNNDKLPIPPEFIPDLIPTQRGGRRGARRGTTRRSRGSRGPRGRGLGRGRGRGALIESRDEEIEPSVIYPEESQTVSEPNLVYDGSVNIGTTVKRVFAPPNDSPLLQYALESRKDFKEVVNFDLAPEAAGAPPNSMFSTEIPTDKRLFSDSDLPAEVSVTGGVKRKASTIAPISNAPVVKRINGTTLSLVMNNIAPRRCSLITNSLKLLPHKLLKRKFASITYFSTSNHLLKVPTVACVTRSGQDNYVDKKIIGIRSIYDFRKGKMDGATVIAKSLCNQGVEYIFGVVGIPVIDVAMAVQQEGIKFIAMRNEQAACYAASAMGYLTKKPGVCMVVSGPGVLHTLGGMANSQVNCWPLVVLGGSSEQGQEAMGGFQEYTQVEASRLYCKFSARPSSVDKIPHYIEKAFRSALYGRPGVSYLDFPGDMITDDVKDESKIKYISESPKSPVVQCDPSCIKKAIQTLKQAKKPLVIVGKGAAYGRAEKSILDFLTATKIPFLPTPMGKGVVSDLHPLCVSSARSRALLEADTILLLGARLNWILHFGLQPRFNPSVKVIQVDIAPEEMHNNVRAEVALCGDINAVTQQLVNESQVQNLKFEANTDWWKRLNDKITANKKIVEEMSNNHSVPLNYYAALTQVQSNIPTDCIIVSEGANTMDIGRTVLTNLLPRHRLDAGTFGTMGVGMGFAVAAALWCQDTNSNKRVICVEGDSAFGFSAMEFETMCRYKLPVIIIVINNNGIYSGLNSEIWQQMRQENLHLAISTPPTALTPNIRYERMSEMFGAKGFYVNTIPELQQAVKEALAIKDQPCIINVMIDPMSQRKTQEFNWLTSSKL</sequence>
<comment type="cofactor">
    <cofactor evidence="2">
        <name>thiamine diphosphate</name>
        <dbReference type="ChEBI" id="CHEBI:58937"/>
    </cofactor>
</comment>
<comment type="catalytic activity">
    <reaction evidence="20">
        <text>2-hydroxyphytanoyl-CoA = 2,6,10,14-tetramethylpentadecanal + formyl-CoA</text>
        <dbReference type="Rhea" id="RHEA:25355"/>
        <dbReference type="ChEBI" id="CHEBI:49189"/>
        <dbReference type="ChEBI" id="CHEBI:57334"/>
        <dbReference type="ChEBI" id="CHEBI:57376"/>
    </reaction>
    <physiologicalReaction direction="left-to-right" evidence="20">
        <dbReference type="Rhea" id="RHEA:25356"/>
    </physiologicalReaction>
</comment>
<dbReference type="InterPro" id="IPR012001">
    <property type="entry name" value="Thiamin_PyroP_enz_TPP-bd_dom"/>
</dbReference>
<dbReference type="SUPFAM" id="SSF52467">
    <property type="entry name" value="DHS-like NAD/FAD-binding domain"/>
    <property type="match status" value="1"/>
</dbReference>
<evidence type="ECO:0000256" key="19">
    <source>
        <dbReference type="ARBA" id="ARBA00050321"/>
    </source>
</evidence>
<dbReference type="PANTHER" id="PTHR43710">
    <property type="entry name" value="2-HYDROXYACYL-COA LYASE"/>
    <property type="match status" value="1"/>
</dbReference>
<evidence type="ECO:0000256" key="6">
    <source>
        <dbReference type="ARBA" id="ARBA00011881"/>
    </source>
</evidence>
<evidence type="ECO:0000256" key="9">
    <source>
        <dbReference type="ARBA" id="ARBA00022832"/>
    </source>
</evidence>
<evidence type="ECO:0000259" key="25">
    <source>
        <dbReference type="PROSITE" id="PS50235"/>
    </source>
</evidence>
<dbReference type="InterPro" id="IPR028890">
    <property type="entry name" value="Peptidase_C98"/>
</dbReference>
<dbReference type="GO" id="GO:0005777">
    <property type="term" value="C:peroxisome"/>
    <property type="evidence" value="ECO:0007669"/>
    <property type="project" value="UniProtKB-SubCell"/>
</dbReference>
<evidence type="ECO:0000256" key="22">
    <source>
        <dbReference type="ARBA" id="ARBA00075677"/>
    </source>
</evidence>
<keyword evidence="14" id="KW-0456">Lyase</keyword>
<dbReference type="EnsemblMetazoa" id="SMAR010964-RA">
    <property type="protein sequence ID" value="SMAR010964-PA"/>
    <property type="gene ID" value="SMAR010964"/>
</dbReference>
<evidence type="ECO:0000256" key="14">
    <source>
        <dbReference type="ARBA" id="ARBA00023239"/>
    </source>
</evidence>
<evidence type="ECO:0000256" key="8">
    <source>
        <dbReference type="ARBA" id="ARBA00022723"/>
    </source>
</evidence>
<feature type="compositionally biased region" description="Basic residues" evidence="24">
    <location>
        <begin position="738"/>
        <end position="767"/>
    </location>
</feature>
<accession>T1JB33</accession>
<dbReference type="FunFam" id="3.40.50.1220:FF:000006">
    <property type="entry name" value="2-hydroxyacyl-CoA lyase 1"/>
    <property type="match status" value="1"/>
</dbReference>
<dbReference type="Proteomes" id="UP000014500">
    <property type="component" value="Unassembled WGS sequence"/>
</dbReference>
<evidence type="ECO:0000256" key="24">
    <source>
        <dbReference type="SAM" id="MobiDB-lite"/>
    </source>
</evidence>
<evidence type="ECO:0000256" key="17">
    <source>
        <dbReference type="ARBA" id="ARBA00044518"/>
    </source>
</evidence>
<dbReference type="Gene3D" id="3.40.50.1220">
    <property type="entry name" value="TPP-binding domain"/>
    <property type="match status" value="1"/>
</dbReference>
<dbReference type="CDD" id="cd07035">
    <property type="entry name" value="TPP_PYR_POX_like"/>
    <property type="match status" value="1"/>
</dbReference>
<keyword evidence="10" id="KW-0460">Magnesium</keyword>
<dbReference type="STRING" id="126957.T1JB33"/>
<dbReference type="Gene3D" id="3.40.50.970">
    <property type="match status" value="2"/>
</dbReference>
<organism evidence="26 27">
    <name type="scientific">Strigamia maritima</name>
    <name type="common">European centipede</name>
    <name type="synonym">Geophilus maritimus</name>
    <dbReference type="NCBI Taxonomy" id="126957"/>
    <lineage>
        <taxon>Eukaryota</taxon>
        <taxon>Metazoa</taxon>
        <taxon>Ecdysozoa</taxon>
        <taxon>Arthropoda</taxon>
        <taxon>Myriapoda</taxon>
        <taxon>Chilopoda</taxon>
        <taxon>Pleurostigmophora</taxon>
        <taxon>Geophilomorpha</taxon>
        <taxon>Linotaeniidae</taxon>
        <taxon>Strigamia</taxon>
    </lineage>
</organism>
<comment type="subcellular location">
    <subcellularLocation>
        <location evidence="3">Peroxisome</location>
    </subcellularLocation>
</comment>
<dbReference type="EC" id="4.1.2.63" evidence="17"/>
<evidence type="ECO:0000256" key="18">
    <source>
        <dbReference type="ARBA" id="ARBA00048738"/>
    </source>
</evidence>
<dbReference type="CDD" id="cd02257">
    <property type="entry name" value="Peptidase_C19"/>
    <property type="match status" value="1"/>
</dbReference>
<evidence type="ECO:0000256" key="2">
    <source>
        <dbReference type="ARBA" id="ARBA00001964"/>
    </source>
</evidence>
<evidence type="ECO:0000256" key="20">
    <source>
        <dbReference type="ARBA" id="ARBA00051426"/>
    </source>
</evidence>
<comment type="cofactor">
    <cofactor evidence="1">
        <name>Mg(2+)</name>
        <dbReference type="ChEBI" id="CHEBI:18420"/>
    </cofactor>
</comment>
<feature type="region of interest" description="Disordered" evidence="24">
    <location>
        <begin position="717"/>
        <end position="771"/>
    </location>
</feature>
<evidence type="ECO:0000256" key="4">
    <source>
        <dbReference type="ARBA" id="ARBA00004872"/>
    </source>
</evidence>
<protein>
    <recommendedName>
        <fullName evidence="21">2-hydroxyacyl-CoA lyase 1</fullName>
        <ecNumber evidence="17">4.1.2.63</ecNumber>
    </recommendedName>
    <alternativeName>
        <fullName evidence="22">2-hydroxyphytanoyl-CoA lyase</fullName>
    </alternativeName>
    <alternativeName>
        <fullName evidence="23">Phytanoyl-CoA 2-hydroxylase 2</fullName>
    </alternativeName>
</protein>
<dbReference type="PANTHER" id="PTHR43710:SF2">
    <property type="entry name" value="2-HYDROXYACYL-COA LYASE 1"/>
    <property type="match status" value="1"/>
</dbReference>
<evidence type="ECO:0000313" key="26">
    <source>
        <dbReference type="EnsemblMetazoa" id="SMAR010964-PA"/>
    </source>
</evidence>
<dbReference type="GO" id="GO:0000287">
    <property type="term" value="F:magnesium ion binding"/>
    <property type="evidence" value="ECO:0007669"/>
    <property type="project" value="InterPro"/>
</dbReference>
<dbReference type="InterPro" id="IPR012000">
    <property type="entry name" value="Thiamin_PyroP_enz_cen_dom"/>
</dbReference>
<dbReference type="EMBL" id="JH432008">
    <property type="status" value="NOT_ANNOTATED_CDS"/>
    <property type="molecule type" value="Genomic_DNA"/>
</dbReference>
<name>T1JB33_STRMM</name>
<dbReference type="SUPFAM" id="SSF54001">
    <property type="entry name" value="Cysteine proteinases"/>
    <property type="match status" value="1"/>
</dbReference>
<feature type="domain" description="USP" evidence="25">
    <location>
        <begin position="230"/>
        <end position="510"/>
    </location>
</feature>
<evidence type="ECO:0000256" key="21">
    <source>
        <dbReference type="ARBA" id="ARBA00069582"/>
    </source>
</evidence>
<dbReference type="NCBIfam" id="NF006721">
    <property type="entry name" value="PRK09259.1"/>
    <property type="match status" value="1"/>
</dbReference>
<reference evidence="26" key="2">
    <citation type="submission" date="2015-02" db="UniProtKB">
        <authorList>
            <consortium name="EnsemblMetazoa"/>
        </authorList>
    </citation>
    <scope>IDENTIFICATION</scope>
</reference>
<evidence type="ECO:0000256" key="7">
    <source>
        <dbReference type="ARBA" id="ARBA00022553"/>
    </source>
</evidence>
<evidence type="ECO:0000256" key="23">
    <source>
        <dbReference type="ARBA" id="ARBA00081652"/>
    </source>
</evidence>
<keyword evidence="8" id="KW-0479">Metal-binding</keyword>
<comment type="catalytic activity">
    <reaction evidence="18">
        <text>2-hydroxyoctadecanoyl-CoA = heptadecanal + formyl-CoA</text>
        <dbReference type="Rhea" id="RHEA:55196"/>
        <dbReference type="ChEBI" id="CHEBI:57376"/>
        <dbReference type="ChEBI" id="CHEBI:74116"/>
        <dbReference type="ChEBI" id="CHEBI:138631"/>
    </reaction>
    <physiologicalReaction direction="left-to-right" evidence="18">
        <dbReference type="Rhea" id="RHEA:55197"/>
    </physiologicalReaction>
</comment>
<dbReference type="Pfam" id="PF15499">
    <property type="entry name" value="Peptidase_C98"/>
    <property type="match status" value="1"/>
</dbReference>
<comment type="subunit">
    <text evidence="6">Homotetramer.</text>
</comment>
<dbReference type="GO" id="GO:0030976">
    <property type="term" value="F:thiamine pyrophosphate binding"/>
    <property type="evidence" value="ECO:0007669"/>
    <property type="project" value="InterPro"/>
</dbReference>
<evidence type="ECO:0000256" key="10">
    <source>
        <dbReference type="ARBA" id="ARBA00022842"/>
    </source>
</evidence>
<keyword evidence="13" id="KW-0576">Peroxisome</keyword>
<dbReference type="InterPro" id="IPR029061">
    <property type="entry name" value="THDP-binding"/>
</dbReference>
<dbReference type="Pfam" id="PF02776">
    <property type="entry name" value="TPP_enzyme_N"/>
    <property type="match status" value="1"/>
</dbReference>
<evidence type="ECO:0000256" key="5">
    <source>
        <dbReference type="ARBA" id="ARBA00007812"/>
    </source>
</evidence>
<keyword evidence="27" id="KW-1185">Reference proteome</keyword>
<comment type="catalytic activity">
    <reaction evidence="15">
        <text>a 2-hydroxy-3-methyl fatty acyl-CoA = a 2-methyl-branched fatty aldehyde + formyl-CoA</text>
        <dbReference type="Rhea" id="RHEA:25375"/>
        <dbReference type="ChEBI" id="CHEBI:49188"/>
        <dbReference type="ChEBI" id="CHEBI:57376"/>
        <dbReference type="ChEBI" id="CHEBI:58783"/>
        <dbReference type="EC" id="4.1.2.63"/>
    </reaction>
    <physiologicalReaction direction="left-to-right" evidence="15">
        <dbReference type="Rhea" id="RHEA:25376"/>
    </physiologicalReaction>
</comment>
<evidence type="ECO:0000256" key="16">
    <source>
        <dbReference type="ARBA" id="ARBA00044454"/>
    </source>
</evidence>
<dbReference type="InterPro" id="IPR011766">
    <property type="entry name" value="TPP_enzyme_TPP-bd"/>
</dbReference>
<evidence type="ECO:0000256" key="3">
    <source>
        <dbReference type="ARBA" id="ARBA00004275"/>
    </source>
</evidence>
<feature type="compositionally biased region" description="Polar residues" evidence="24">
    <location>
        <begin position="593"/>
        <end position="615"/>
    </location>
</feature>
<evidence type="ECO:0000256" key="15">
    <source>
        <dbReference type="ARBA" id="ARBA00044451"/>
    </source>
</evidence>
<dbReference type="FunFam" id="3.40.50.970:FF:000038">
    <property type="entry name" value="2-hydroxyacyl-CoA lyase 1 isoform X1"/>
    <property type="match status" value="1"/>
</dbReference>
<dbReference type="InterPro" id="IPR029035">
    <property type="entry name" value="DHS-like_NAD/FAD-binding_dom"/>
</dbReference>
<dbReference type="PROSITE" id="PS50235">
    <property type="entry name" value="USP_3"/>
    <property type="match status" value="1"/>
</dbReference>
<dbReference type="HOGENOM" id="CLU_246502_0_0_1"/>
<dbReference type="GO" id="GO:0106359">
    <property type="term" value="F:2-hydroxyacyl-CoA lyase activity"/>
    <property type="evidence" value="ECO:0007669"/>
    <property type="project" value="UniProtKB-EC"/>
</dbReference>
<dbReference type="InterPro" id="IPR045025">
    <property type="entry name" value="HACL1-like"/>
</dbReference>
<reference evidence="27" key="1">
    <citation type="submission" date="2011-05" db="EMBL/GenBank/DDBJ databases">
        <authorList>
            <person name="Richards S.R."/>
            <person name="Qu J."/>
            <person name="Jiang H."/>
            <person name="Jhangiani S.N."/>
            <person name="Agravi P."/>
            <person name="Goodspeed R."/>
            <person name="Gross S."/>
            <person name="Mandapat C."/>
            <person name="Jackson L."/>
            <person name="Mathew T."/>
            <person name="Pu L."/>
            <person name="Thornton R."/>
            <person name="Saada N."/>
            <person name="Wilczek-Boney K.B."/>
            <person name="Lee S."/>
            <person name="Kovar C."/>
            <person name="Wu Y."/>
            <person name="Scherer S.E."/>
            <person name="Worley K.C."/>
            <person name="Muzny D.M."/>
            <person name="Gibbs R."/>
        </authorList>
    </citation>
    <scope>NUCLEOTIDE SEQUENCE</scope>
    <source>
        <strain evidence="27">Brora</strain>
    </source>
</reference>
<dbReference type="Gene3D" id="3.90.70.10">
    <property type="entry name" value="Cysteine proteinases"/>
    <property type="match status" value="1"/>
</dbReference>
<evidence type="ECO:0000256" key="12">
    <source>
        <dbReference type="ARBA" id="ARBA00023098"/>
    </source>
</evidence>
<comment type="similarity">
    <text evidence="5">Belongs to the TPP enzyme family.</text>
</comment>
<evidence type="ECO:0000256" key="13">
    <source>
        <dbReference type="ARBA" id="ARBA00023140"/>
    </source>
</evidence>
<comment type="pathway">
    <text evidence="4">Lipid metabolism; fatty acid metabolism.</text>
</comment>
<dbReference type="eggNOG" id="KOG1185">
    <property type="taxonomic scope" value="Eukaryota"/>
</dbReference>
<dbReference type="GO" id="GO:0001561">
    <property type="term" value="P:fatty acid alpha-oxidation"/>
    <property type="evidence" value="ECO:0007669"/>
    <property type="project" value="TreeGrafter"/>
</dbReference>
<evidence type="ECO:0000256" key="11">
    <source>
        <dbReference type="ARBA" id="ARBA00023052"/>
    </source>
</evidence>
<keyword evidence="12" id="KW-0443">Lipid metabolism</keyword>
<feature type="region of interest" description="Disordered" evidence="24">
    <location>
        <begin position="582"/>
        <end position="617"/>
    </location>
</feature>
<dbReference type="Pfam" id="PF00205">
    <property type="entry name" value="TPP_enzyme_M"/>
    <property type="match status" value="1"/>
</dbReference>
<dbReference type="InterPro" id="IPR038765">
    <property type="entry name" value="Papain-like_cys_pep_sf"/>
</dbReference>
<dbReference type="InterPro" id="IPR028889">
    <property type="entry name" value="USP"/>
</dbReference>
<comment type="catalytic activity">
    <reaction evidence="19">
        <text>2-hydroxy-3-methylhexadecanoyl-CoA = 2-methylpentadecanal + formyl-CoA</text>
        <dbReference type="Rhea" id="RHEA:25379"/>
        <dbReference type="ChEBI" id="CHEBI:49190"/>
        <dbReference type="ChEBI" id="CHEBI:57376"/>
        <dbReference type="ChEBI" id="CHEBI:58784"/>
    </reaction>
    <physiologicalReaction direction="left-to-right" evidence="19">
        <dbReference type="Rhea" id="RHEA:25380"/>
    </physiologicalReaction>
</comment>
<dbReference type="CDD" id="cd02004">
    <property type="entry name" value="TPP_BZL_OCoD_HPCL"/>
    <property type="match status" value="1"/>
</dbReference>
<evidence type="ECO:0000256" key="1">
    <source>
        <dbReference type="ARBA" id="ARBA00001946"/>
    </source>
</evidence>
<dbReference type="SUPFAM" id="SSF52518">
    <property type="entry name" value="Thiamin diphosphate-binding fold (THDP-binding)"/>
    <property type="match status" value="2"/>
</dbReference>
<dbReference type="Pfam" id="PF02775">
    <property type="entry name" value="TPP_enzyme_C"/>
    <property type="match status" value="1"/>
</dbReference>
<comment type="catalytic activity">
    <reaction evidence="16">
        <text>an (R)-2-hydroxy-long-chain-fatty acyl-CoA = a long-chain fatty aldehyde + formyl-CoA</text>
        <dbReference type="Rhea" id="RHEA:67444"/>
        <dbReference type="ChEBI" id="CHEBI:17176"/>
        <dbReference type="ChEBI" id="CHEBI:57376"/>
        <dbReference type="ChEBI" id="CHEBI:170012"/>
        <dbReference type="EC" id="4.1.2.63"/>
    </reaction>
    <physiologicalReaction direction="left-to-right" evidence="16">
        <dbReference type="Rhea" id="RHEA:67445"/>
    </physiologicalReaction>
</comment>
<dbReference type="GO" id="GO:0032183">
    <property type="term" value="F:SUMO binding"/>
    <property type="evidence" value="ECO:0007669"/>
    <property type="project" value="InterPro"/>
</dbReference>
<keyword evidence="11" id="KW-0786">Thiamine pyrophosphate</keyword>
<evidence type="ECO:0000313" key="27">
    <source>
        <dbReference type="Proteomes" id="UP000014500"/>
    </source>
</evidence>